<dbReference type="EMBL" id="FOQD01000020">
    <property type="protein sequence ID" value="SFJ41229.1"/>
    <property type="molecule type" value="Genomic_DNA"/>
</dbReference>
<keyword evidence="3" id="KW-1185">Reference proteome</keyword>
<name>A0A1I3S365_9PLAN</name>
<dbReference type="InterPro" id="IPR013785">
    <property type="entry name" value="Aldolase_TIM"/>
</dbReference>
<dbReference type="EMBL" id="FOQD01000022">
    <property type="protein sequence ID" value="SFJ52001.1"/>
    <property type="molecule type" value="Genomic_DNA"/>
</dbReference>
<proteinExistence type="predicted"/>
<evidence type="ECO:0000313" key="3">
    <source>
        <dbReference type="Proteomes" id="UP000199518"/>
    </source>
</evidence>
<evidence type="ECO:0000313" key="2">
    <source>
        <dbReference type="EMBL" id="SFJ52001.1"/>
    </source>
</evidence>
<dbReference type="AlphaFoldDB" id="A0A1I3S365"/>
<reference evidence="2" key="1">
    <citation type="submission" date="2016-10" db="EMBL/GenBank/DDBJ databases">
        <authorList>
            <person name="de Groot N.N."/>
        </authorList>
    </citation>
    <scope>NUCLEOTIDE SEQUENCE [LARGE SCALE GENOMIC DNA]</scope>
    <source>
        <strain evidence="2">DSM 26348</strain>
    </source>
</reference>
<feature type="non-terminal residue" evidence="2">
    <location>
        <position position="29"/>
    </location>
</feature>
<accession>A0A1I3S365</accession>
<sequence>MADAHPTFHIIAKPIGPICNLDCTYCYYL</sequence>
<dbReference type="Gene3D" id="3.20.20.70">
    <property type="entry name" value="Aldolase class I"/>
    <property type="match status" value="1"/>
</dbReference>
<gene>
    <name evidence="1" type="ORF">SAMN05421753_1201</name>
    <name evidence="2" type="ORF">SAMN05421753_12263</name>
</gene>
<dbReference type="Proteomes" id="UP000199518">
    <property type="component" value="Unassembled WGS sequence"/>
</dbReference>
<evidence type="ECO:0008006" key="4">
    <source>
        <dbReference type="Google" id="ProtNLM"/>
    </source>
</evidence>
<reference evidence="3" key="2">
    <citation type="submission" date="2016-10" db="EMBL/GenBank/DDBJ databases">
        <authorList>
            <person name="Varghese N."/>
            <person name="Submissions S."/>
        </authorList>
    </citation>
    <scope>NUCLEOTIDE SEQUENCE [LARGE SCALE GENOMIC DNA]</scope>
    <source>
        <strain evidence="3">DSM 26348</strain>
    </source>
</reference>
<organism evidence="2 3">
    <name type="scientific">Planctomicrobium piriforme</name>
    <dbReference type="NCBI Taxonomy" id="1576369"/>
    <lineage>
        <taxon>Bacteria</taxon>
        <taxon>Pseudomonadati</taxon>
        <taxon>Planctomycetota</taxon>
        <taxon>Planctomycetia</taxon>
        <taxon>Planctomycetales</taxon>
        <taxon>Planctomycetaceae</taxon>
        <taxon>Planctomicrobium</taxon>
    </lineage>
</organism>
<evidence type="ECO:0000313" key="1">
    <source>
        <dbReference type="EMBL" id="SFJ41229.1"/>
    </source>
</evidence>
<protein>
    <recommendedName>
        <fullName evidence="4">Anaerobic sulfatase maturase</fullName>
    </recommendedName>
</protein>